<gene>
    <name evidence="1" type="ORF">PHMEG_00014301</name>
</gene>
<reference evidence="2" key="1">
    <citation type="submission" date="2017-03" db="EMBL/GenBank/DDBJ databases">
        <title>Phytopthora megakarya and P. palmivora, two closely related causual agents of cacao black pod achieved similar genome size and gene model numbers by different mechanisms.</title>
        <authorList>
            <person name="Ali S."/>
            <person name="Shao J."/>
            <person name="Larry D.J."/>
            <person name="Kronmiller B."/>
            <person name="Shen D."/>
            <person name="Strem M.D."/>
            <person name="Melnick R.L."/>
            <person name="Guiltinan M.J."/>
            <person name="Tyler B.M."/>
            <person name="Meinhardt L.W."/>
            <person name="Bailey B.A."/>
        </authorList>
    </citation>
    <scope>NUCLEOTIDE SEQUENCE [LARGE SCALE GENOMIC DNA]</scope>
    <source>
        <strain evidence="2">zdho120</strain>
    </source>
</reference>
<proteinExistence type="predicted"/>
<organism evidence="1 2">
    <name type="scientific">Phytophthora megakarya</name>
    <dbReference type="NCBI Taxonomy" id="4795"/>
    <lineage>
        <taxon>Eukaryota</taxon>
        <taxon>Sar</taxon>
        <taxon>Stramenopiles</taxon>
        <taxon>Oomycota</taxon>
        <taxon>Peronosporomycetes</taxon>
        <taxon>Peronosporales</taxon>
        <taxon>Peronosporaceae</taxon>
        <taxon>Phytophthora</taxon>
    </lineage>
</organism>
<dbReference type="Proteomes" id="UP000198211">
    <property type="component" value="Unassembled WGS sequence"/>
</dbReference>
<sequence>MCRGRWNDRSEIEGRPEVLQRYHFKRSIKIETKGVVPVQWLTLLEMATCKLYNGSIVIAWNIAPLMRWLSKAIKKHIGILLF</sequence>
<accession>A0A225W6P9</accession>
<protein>
    <submittedName>
        <fullName evidence="1">Uncharacterized protein</fullName>
    </submittedName>
</protein>
<dbReference type="AlphaFoldDB" id="A0A225W6P9"/>
<evidence type="ECO:0000313" key="2">
    <source>
        <dbReference type="Proteomes" id="UP000198211"/>
    </source>
</evidence>
<evidence type="ECO:0000313" key="1">
    <source>
        <dbReference type="EMBL" id="OWZ12520.1"/>
    </source>
</evidence>
<comment type="caution">
    <text evidence="1">The sequence shown here is derived from an EMBL/GenBank/DDBJ whole genome shotgun (WGS) entry which is preliminary data.</text>
</comment>
<keyword evidence="2" id="KW-1185">Reference proteome</keyword>
<dbReference type="EMBL" id="NBNE01001821">
    <property type="protein sequence ID" value="OWZ12520.1"/>
    <property type="molecule type" value="Genomic_DNA"/>
</dbReference>
<name>A0A225W6P9_9STRA</name>